<dbReference type="EMBL" id="FCNY02000002">
    <property type="protein sequence ID" value="SAL20851.1"/>
    <property type="molecule type" value="Genomic_DNA"/>
</dbReference>
<protein>
    <recommendedName>
        <fullName evidence="1">Glycine-rich domain-containing protein</fullName>
    </recommendedName>
</protein>
<feature type="domain" description="Glycine-rich" evidence="1">
    <location>
        <begin position="86"/>
        <end position="288"/>
    </location>
</feature>
<sequence length="294" mass="27824">MRRISTATRVVDKFGAGKDGFTNGNAVSGIAATDLEDVWFDHVQEEIANVVETSGQTLSAADRTQLLKAIRGVTPGRLLNIQIFTSTGTYTQTPGCKAQLILAVGGGASGAGTPVTGASQCAVGGPGGSGAYAEVYFATPVASGTTITIGPGGTPVNGGGNNGGTTSVGSAITCPGGRVGSGAGPSAPPLLTGGGNGATGFATQSGGQAILLTAGNPAQITFALGLGTTAIGASPGADGPWGGGGVVQAGNAPGNSASAPGAGGSGCVTNASQASISGGAGANGRVIIYEFGAV</sequence>
<organism evidence="2 3">
    <name type="scientific">Caballeronia cordobensis</name>
    <name type="common">Burkholderia cordobensis</name>
    <dbReference type="NCBI Taxonomy" id="1353886"/>
    <lineage>
        <taxon>Bacteria</taxon>
        <taxon>Pseudomonadati</taxon>
        <taxon>Pseudomonadota</taxon>
        <taxon>Betaproteobacteria</taxon>
        <taxon>Burkholderiales</taxon>
        <taxon>Burkholderiaceae</taxon>
        <taxon>Caballeronia</taxon>
    </lineage>
</organism>
<name>A0A158FMJ6_CABCO</name>
<evidence type="ECO:0000259" key="1">
    <source>
        <dbReference type="Pfam" id="PF21722"/>
    </source>
</evidence>
<dbReference type="InterPro" id="IPR049304">
    <property type="entry name" value="Gly_rich_dom"/>
</dbReference>
<gene>
    <name evidence="2" type="ORF">AWB70_01072</name>
</gene>
<reference evidence="3" key="1">
    <citation type="submission" date="2016-01" db="EMBL/GenBank/DDBJ databases">
        <authorList>
            <person name="Peeters C."/>
        </authorList>
    </citation>
    <scope>NUCLEOTIDE SEQUENCE [LARGE SCALE GENOMIC DNA]</scope>
</reference>
<dbReference type="Pfam" id="PF21722">
    <property type="entry name" value="Gly_rich_2"/>
    <property type="match status" value="1"/>
</dbReference>
<keyword evidence="3" id="KW-1185">Reference proteome</keyword>
<evidence type="ECO:0000313" key="3">
    <source>
        <dbReference type="Proteomes" id="UP000054740"/>
    </source>
</evidence>
<dbReference type="AlphaFoldDB" id="A0A158FMJ6"/>
<accession>A0A158FMJ6</accession>
<dbReference type="RefSeq" id="WP_053567939.1">
    <property type="nucleotide sequence ID" value="NZ_FCNY02000002.1"/>
</dbReference>
<proteinExistence type="predicted"/>
<dbReference type="Proteomes" id="UP000054740">
    <property type="component" value="Unassembled WGS sequence"/>
</dbReference>
<evidence type="ECO:0000313" key="2">
    <source>
        <dbReference type="EMBL" id="SAL20851.1"/>
    </source>
</evidence>